<comment type="caution">
    <text evidence="7">The sequence shown here is derived from an EMBL/GenBank/DDBJ whole genome shotgun (WGS) entry which is preliminary data.</text>
</comment>
<feature type="region of interest" description="Disordered" evidence="6">
    <location>
        <begin position="430"/>
        <end position="451"/>
    </location>
</feature>
<reference evidence="7" key="1">
    <citation type="submission" date="2021-02" db="EMBL/GenBank/DDBJ databases">
        <authorList>
            <person name="Nowell W R."/>
        </authorList>
    </citation>
    <scope>NUCLEOTIDE SEQUENCE</scope>
    <source>
        <strain evidence="7">Ploen Becks lab</strain>
    </source>
</reference>
<evidence type="ECO:0000256" key="5">
    <source>
        <dbReference type="ARBA" id="ARBA00023242"/>
    </source>
</evidence>
<evidence type="ECO:0000313" key="7">
    <source>
        <dbReference type="EMBL" id="CAF1116182.1"/>
    </source>
</evidence>
<evidence type="ECO:0000256" key="4">
    <source>
        <dbReference type="ARBA" id="ARBA00022833"/>
    </source>
</evidence>
<evidence type="ECO:0000256" key="1">
    <source>
        <dbReference type="ARBA" id="ARBA00004123"/>
    </source>
</evidence>
<keyword evidence="5" id="KW-0539">Nucleus</keyword>
<dbReference type="PANTHER" id="PTHR46481">
    <property type="entry name" value="ZINC FINGER BED DOMAIN-CONTAINING PROTEIN 4"/>
    <property type="match status" value="1"/>
</dbReference>
<comment type="subcellular location">
    <subcellularLocation>
        <location evidence="1">Nucleus</location>
    </subcellularLocation>
</comment>
<evidence type="ECO:0000256" key="6">
    <source>
        <dbReference type="SAM" id="MobiDB-lite"/>
    </source>
</evidence>
<dbReference type="InterPro" id="IPR012337">
    <property type="entry name" value="RNaseH-like_sf"/>
</dbReference>
<accession>A0A814Q9K0</accession>
<dbReference type="OrthoDB" id="1607513at2759"/>
<proteinExistence type="predicted"/>
<dbReference type="AlphaFoldDB" id="A0A814Q9K0"/>
<keyword evidence="3" id="KW-0863">Zinc-finger</keyword>
<dbReference type="PANTHER" id="PTHR46481:SF10">
    <property type="entry name" value="ZINC FINGER BED DOMAIN-CONTAINING PROTEIN 39"/>
    <property type="match status" value="1"/>
</dbReference>
<protein>
    <submittedName>
        <fullName evidence="7">Uncharacterized protein</fullName>
    </submittedName>
</protein>
<keyword evidence="8" id="KW-1185">Reference proteome</keyword>
<dbReference type="GO" id="GO:0008270">
    <property type="term" value="F:zinc ion binding"/>
    <property type="evidence" value="ECO:0007669"/>
    <property type="project" value="UniProtKB-KW"/>
</dbReference>
<dbReference type="EMBL" id="CAJNOC010008467">
    <property type="protein sequence ID" value="CAF1116182.1"/>
    <property type="molecule type" value="Genomic_DNA"/>
</dbReference>
<evidence type="ECO:0000256" key="2">
    <source>
        <dbReference type="ARBA" id="ARBA00022723"/>
    </source>
</evidence>
<organism evidence="7 8">
    <name type="scientific">Brachionus calyciflorus</name>
    <dbReference type="NCBI Taxonomy" id="104777"/>
    <lineage>
        <taxon>Eukaryota</taxon>
        <taxon>Metazoa</taxon>
        <taxon>Spiralia</taxon>
        <taxon>Gnathifera</taxon>
        <taxon>Rotifera</taxon>
        <taxon>Eurotatoria</taxon>
        <taxon>Monogononta</taxon>
        <taxon>Pseudotrocha</taxon>
        <taxon>Ploima</taxon>
        <taxon>Brachionidae</taxon>
        <taxon>Brachionus</taxon>
    </lineage>
</organism>
<evidence type="ECO:0000313" key="8">
    <source>
        <dbReference type="Proteomes" id="UP000663879"/>
    </source>
</evidence>
<feature type="compositionally biased region" description="Low complexity" evidence="6">
    <location>
        <begin position="430"/>
        <end position="449"/>
    </location>
</feature>
<keyword evidence="2" id="KW-0479">Metal-binding</keyword>
<dbReference type="GO" id="GO:0005634">
    <property type="term" value="C:nucleus"/>
    <property type="evidence" value="ECO:0007669"/>
    <property type="project" value="UniProtKB-SubCell"/>
</dbReference>
<gene>
    <name evidence="7" type="ORF">OXX778_LOCUS21843</name>
</gene>
<sequence>MEKTKEKLVTFMVVTNQPNSLVEHNSFREFYQELNSNYNPPCRATYRNSFLLERYQVIKSYVQAELNKITKCSISADTWTYINVILCLEYLNNDHNSQYLYDKLIDIVKSWSITEKLIGATSDSGANFKAAIELFPEKTLKLLCAGHKLNLCVNDIFKIKNISEKNGKYFIFDFNEHGDLRKQEINIETKNLIENDNKIKNYINCIIKKCKHLVGSVKYSESLERNLKNVQKQLNYRHSKKLIQEVCTRWGSTFDLLMSIIINKDALNTMKYDPTCQCISNYVSNESDYEAIEELCTILDPLKELTTIFSSRNYVSITHLFPTIYYFLNKEFESIVFKNEKVERLKEILIESLEKRFKYLFKNDVFKAITYLDPSYKNFEFISDSFDRKTIITETKLFLKDYYSKQIKKNVISPPSNQTDQLLTPLDSFSRSTPLSSSDSSTSSTTISSFQTPKNKPAIFLYQILKMK</sequence>
<keyword evidence="4" id="KW-0862">Zinc</keyword>
<dbReference type="SUPFAM" id="SSF53098">
    <property type="entry name" value="Ribonuclease H-like"/>
    <property type="match status" value="1"/>
</dbReference>
<evidence type="ECO:0000256" key="3">
    <source>
        <dbReference type="ARBA" id="ARBA00022771"/>
    </source>
</evidence>
<dbReference type="Proteomes" id="UP000663879">
    <property type="component" value="Unassembled WGS sequence"/>
</dbReference>
<name>A0A814Q9K0_9BILA</name>
<dbReference type="InterPro" id="IPR052035">
    <property type="entry name" value="ZnF_BED_domain_contain"/>
</dbReference>